<sequence length="221" mass="25259">MSGDNLIPPSPQYDPNAPPAPDDAALFAEREPFALFERWFKEAKEKEPNDPNGMALATADASGFPDVRMVLMKSFEDGGIVFYTNAESAKGSQLAENQRAAVVFHWKSLRRQIRVRGLISFVSDAEADGYFRSRDRGARLGAWASTQSRPLEDRLALEKRIAEYALKFGVGEIPRPPNWRGYRLTPLHFEFWRDRPFRLHDRLVFDREAAAQAWRSSRLYP</sequence>
<evidence type="ECO:0000256" key="7">
    <source>
        <dbReference type="PIRSR" id="PIRSR000190-2"/>
    </source>
</evidence>
<reference evidence="11 12" key="1">
    <citation type="submission" date="2015-11" db="EMBL/GenBank/DDBJ databases">
        <title>Whole-Genome Sequence of Candidatus Oderbacter manganicum from the National Park Lower Oder Valley, Germany.</title>
        <authorList>
            <person name="Braun B."/>
            <person name="Liere K."/>
            <person name="Szewzyk U."/>
        </authorList>
    </citation>
    <scope>NUCLEOTIDE SEQUENCE [LARGE SCALE GENOMIC DNA]</scope>
    <source>
        <strain evidence="11 12">OTSz_A_272</strain>
    </source>
</reference>
<dbReference type="GO" id="GO:0004733">
    <property type="term" value="F:pyridoxamine phosphate oxidase activity"/>
    <property type="evidence" value="ECO:0007669"/>
    <property type="project" value="UniProtKB-UniRule"/>
</dbReference>
<comment type="cofactor">
    <cofactor evidence="6 7">
        <name>FMN</name>
        <dbReference type="ChEBI" id="CHEBI:58210"/>
    </cofactor>
    <text evidence="6 7">Binds 1 FMN per subunit.</text>
</comment>
<comment type="similarity">
    <text evidence="1 6">Belongs to the pyridoxamine 5'-phosphate oxidase family.</text>
</comment>
<dbReference type="UniPathway" id="UPA01068">
    <property type="reaction ID" value="UER00304"/>
</dbReference>
<comment type="function">
    <text evidence="6">Catalyzes the oxidation of either pyridoxine 5'-phosphate (PNP) or pyridoxamine 5'-phosphate (PMP) into pyridoxal 5'-phosphate (PLP).</text>
</comment>
<dbReference type="SUPFAM" id="SSF50475">
    <property type="entry name" value="FMN-binding split barrel"/>
    <property type="match status" value="1"/>
</dbReference>
<dbReference type="KEGG" id="cbot:ATE48_16630"/>
<gene>
    <name evidence="6" type="primary">pdxH</name>
    <name evidence="11" type="ORF">ATE48_16630</name>
</gene>
<evidence type="ECO:0000256" key="8">
    <source>
        <dbReference type="SAM" id="MobiDB-lite"/>
    </source>
</evidence>
<feature type="domain" description="Pyridoxamine 5'-phosphate oxidase N-terminal" evidence="9">
    <location>
        <begin position="42"/>
        <end position="165"/>
    </location>
</feature>
<evidence type="ECO:0000313" key="12">
    <source>
        <dbReference type="Proteomes" id="UP000092498"/>
    </source>
</evidence>
<dbReference type="InterPro" id="IPR012349">
    <property type="entry name" value="Split_barrel_FMN-bd"/>
</dbReference>
<accession>A0A1B1ALG4</accession>
<dbReference type="EMBL" id="CP013244">
    <property type="protein sequence ID" value="ANP47419.1"/>
    <property type="molecule type" value="Genomic_DNA"/>
</dbReference>
<feature type="binding site" evidence="6 7">
    <location>
        <begin position="147"/>
        <end position="148"/>
    </location>
    <ligand>
        <name>FMN</name>
        <dbReference type="ChEBI" id="CHEBI:58210"/>
    </ligand>
</feature>
<feature type="domain" description="Pyridoxine 5'-phosphate oxidase dimerisation C-terminal" evidence="10">
    <location>
        <begin position="179"/>
        <end position="221"/>
    </location>
</feature>
<dbReference type="Proteomes" id="UP000092498">
    <property type="component" value="Chromosome"/>
</dbReference>
<dbReference type="EC" id="1.4.3.5" evidence="6"/>
<comment type="pathway">
    <text evidence="6">Cofactor metabolism; pyridoxal 5'-phosphate salvage; pyridoxal 5'-phosphate from pyridoxamine 5'-phosphate: step 1/1.</text>
</comment>
<evidence type="ECO:0000256" key="4">
    <source>
        <dbReference type="ARBA" id="ARBA00023002"/>
    </source>
</evidence>
<comment type="catalytic activity">
    <reaction evidence="6">
        <text>pyridoxine 5'-phosphate + O2 = pyridoxal 5'-phosphate + H2O2</text>
        <dbReference type="Rhea" id="RHEA:15149"/>
        <dbReference type="ChEBI" id="CHEBI:15379"/>
        <dbReference type="ChEBI" id="CHEBI:16240"/>
        <dbReference type="ChEBI" id="CHEBI:58589"/>
        <dbReference type="ChEBI" id="CHEBI:597326"/>
        <dbReference type="EC" id="1.4.3.5"/>
    </reaction>
</comment>
<dbReference type="HAMAP" id="MF_01629">
    <property type="entry name" value="PdxH"/>
    <property type="match status" value="1"/>
</dbReference>
<evidence type="ECO:0000256" key="1">
    <source>
        <dbReference type="ARBA" id="ARBA00007301"/>
    </source>
</evidence>
<evidence type="ECO:0000256" key="5">
    <source>
        <dbReference type="ARBA" id="ARBA00023096"/>
    </source>
</evidence>
<feature type="region of interest" description="Disordered" evidence="8">
    <location>
        <begin position="1"/>
        <end position="23"/>
    </location>
</feature>
<dbReference type="InterPro" id="IPR019576">
    <property type="entry name" value="Pyridoxamine_oxidase_dimer_C"/>
</dbReference>
<dbReference type="OrthoDB" id="9780392at2"/>
<feature type="binding site" evidence="6 7">
    <location>
        <position position="202"/>
    </location>
    <ligand>
        <name>FMN</name>
        <dbReference type="ChEBI" id="CHEBI:58210"/>
    </ligand>
</feature>
<keyword evidence="2 6" id="KW-0285">Flavoprotein</keyword>
<evidence type="ECO:0000256" key="6">
    <source>
        <dbReference type="HAMAP-Rule" id="MF_01629"/>
    </source>
</evidence>
<dbReference type="NCBIfam" id="NF004231">
    <property type="entry name" value="PRK05679.1"/>
    <property type="match status" value="1"/>
</dbReference>
<comment type="subunit">
    <text evidence="6">Homodimer.</text>
</comment>
<dbReference type="Pfam" id="PF01243">
    <property type="entry name" value="PNPOx_N"/>
    <property type="match status" value="1"/>
</dbReference>
<feature type="binding site" evidence="6">
    <location>
        <position position="130"/>
    </location>
    <ligand>
        <name>substrate</name>
    </ligand>
</feature>
<feature type="binding site" evidence="6">
    <location>
        <position position="134"/>
    </location>
    <ligand>
        <name>substrate</name>
    </ligand>
</feature>
<dbReference type="PANTHER" id="PTHR10851:SF0">
    <property type="entry name" value="PYRIDOXINE-5'-PHOSPHATE OXIDASE"/>
    <property type="match status" value="1"/>
</dbReference>
<dbReference type="PANTHER" id="PTHR10851">
    <property type="entry name" value="PYRIDOXINE-5-PHOSPHATE OXIDASE"/>
    <property type="match status" value="1"/>
</dbReference>
<proteinExistence type="inferred from homology"/>
<evidence type="ECO:0000313" key="11">
    <source>
        <dbReference type="EMBL" id="ANP47419.1"/>
    </source>
</evidence>
<dbReference type="InterPro" id="IPR011576">
    <property type="entry name" value="Pyridox_Oxase_N"/>
</dbReference>
<dbReference type="Pfam" id="PF10590">
    <property type="entry name" value="PNP_phzG_C"/>
    <property type="match status" value="1"/>
</dbReference>
<dbReference type="Gene3D" id="2.30.110.10">
    <property type="entry name" value="Electron Transport, Fmn-binding Protein, Chain A"/>
    <property type="match status" value="1"/>
</dbReference>
<comment type="catalytic activity">
    <reaction evidence="6">
        <text>pyridoxamine 5'-phosphate + O2 + H2O = pyridoxal 5'-phosphate + H2O2 + NH4(+)</text>
        <dbReference type="Rhea" id="RHEA:15817"/>
        <dbReference type="ChEBI" id="CHEBI:15377"/>
        <dbReference type="ChEBI" id="CHEBI:15379"/>
        <dbReference type="ChEBI" id="CHEBI:16240"/>
        <dbReference type="ChEBI" id="CHEBI:28938"/>
        <dbReference type="ChEBI" id="CHEBI:58451"/>
        <dbReference type="ChEBI" id="CHEBI:597326"/>
        <dbReference type="EC" id="1.4.3.5"/>
    </reaction>
</comment>
<dbReference type="RefSeq" id="WP_066773517.1">
    <property type="nucleotide sequence ID" value="NZ_CP013244.1"/>
</dbReference>
<evidence type="ECO:0000259" key="10">
    <source>
        <dbReference type="Pfam" id="PF10590"/>
    </source>
</evidence>
<dbReference type="InParanoid" id="A0A1B1ALG4"/>
<keyword evidence="12" id="KW-1185">Reference proteome</keyword>
<dbReference type="InterPro" id="IPR019740">
    <property type="entry name" value="Pyridox_Oxase_CS"/>
</dbReference>
<evidence type="ECO:0000259" key="9">
    <source>
        <dbReference type="Pfam" id="PF01243"/>
    </source>
</evidence>
<feature type="binding site" evidence="6 7">
    <location>
        <position position="192"/>
    </location>
    <ligand>
        <name>FMN</name>
        <dbReference type="ChEBI" id="CHEBI:58210"/>
    </ligand>
</feature>
<dbReference type="AlphaFoldDB" id="A0A1B1ALG4"/>
<name>A0A1B1ALG4_9PROT</name>
<feature type="binding site" evidence="6 7">
    <location>
        <position position="90"/>
    </location>
    <ligand>
        <name>FMN</name>
        <dbReference type="ChEBI" id="CHEBI:58210"/>
    </ligand>
</feature>
<feature type="binding site" evidence="6 7">
    <location>
        <begin position="68"/>
        <end position="73"/>
    </location>
    <ligand>
        <name>FMN</name>
        <dbReference type="ChEBI" id="CHEBI:58210"/>
    </ligand>
</feature>
<keyword evidence="5 6" id="KW-0664">Pyridoxine biosynthesis</keyword>
<feature type="compositionally biased region" description="Pro residues" evidence="8">
    <location>
        <begin position="8"/>
        <end position="21"/>
    </location>
</feature>
<dbReference type="STRING" id="1759059.ATE48_16630"/>
<dbReference type="PROSITE" id="PS01064">
    <property type="entry name" value="PYRIDOX_OXIDASE"/>
    <property type="match status" value="1"/>
</dbReference>
<protein>
    <recommendedName>
        <fullName evidence="6">Pyridoxine/pyridoxamine 5'-phosphate oxidase</fullName>
        <ecNumber evidence="6">1.4.3.5</ecNumber>
    </recommendedName>
    <alternativeName>
        <fullName evidence="6">PNP/PMP oxidase</fullName>
        <shortName evidence="6">PNPOx</shortName>
    </alternativeName>
    <alternativeName>
        <fullName evidence="6">Pyridoxal 5'-phosphate synthase</fullName>
    </alternativeName>
</protein>
<comment type="caution">
    <text evidence="6">Lacks conserved residue(s) required for the propagation of feature annotation.</text>
</comment>
<evidence type="ECO:0000256" key="3">
    <source>
        <dbReference type="ARBA" id="ARBA00022643"/>
    </source>
</evidence>
<feature type="binding site" evidence="6 7">
    <location>
        <position position="112"/>
    </location>
    <ligand>
        <name>FMN</name>
        <dbReference type="ChEBI" id="CHEBI:58210"/>
    </ligand>
</feature>
<evidence type="ECO:0000256" key="2">
    <source>
        <dbReference type="ARBA" id="ARBA00022630"/>
    </source>
</evidence>
<feature type="binding site" evidence="6">
    <location>
        <begin position="198"/>
        <end position="200"/>
    </location>
    <ligand>
        <name>substrate</name>
    </ligand>
</feature>
<dbReference type="GO" id="GO:0010181">
    <property type="term" value="F:FMN binding"/>
    <property type="evidence" value="ECO:0007669"/>
    <property type="project" value="UniProtKB-UniRule"/>
</dbReference>
<dbReference type="InterPro" id="IPR000659">
    <property type="entry name" value="Pyridox_Oxase"/>
</dbReference>
<feature type="binding site" evidence="6">
    <location>
        <position position="73"/>
    </location>
    <ligand>
        <name>substrate</name>
    </ligand>
</feature>
<dbReference type="NCBIfam" id="TIGR00558">
    <property type="entry name" value="pdxH"/>
    <property type="match status" value="1"/>
</dbReference>
<comment type="pathway">
    <text evidence="6">Cofactor metabolism; pyridoxal 5'-phosphate salvage; pyridoxal 5'-phosphate from pyridoxine 5'-phosphate: step 1/1.</text>
</comment>
<keyword evidence="3 6" id="KW-0288">FMN</keyword>
<feature type="binding site" evidence="6 7">
    <location>
        <begin position="83"/>
        <end position="84"/>
    </location>
    <ligand>
        <name>FMN</name>
        <dbReference type="ChEBI" id="CHEBI:58210"/>
    </ligand>
</feature>
<dbReference type="FunCoup" id="A0A1B1ALG4">
    <property type="interactions" value="465"/>
</dbReference>
<dbReference type="GO" id="GO:0008615">
    <property type="term" value="P:pyridoxine biosynthetic process"/>
    <property type="evidence" value="ECO:0007669"/>
    <property type="project" value="UniProtKB-UniRule"/>
</dbReference>
<keyword evidence="4 6" id="KW-0560">Oxidoreductase</keyword>
<organism evidence="11 12">
    <name type="scientific">Candidatus Viadribacter manganicus</name>
    <dbReference type="NCBI Taxonomy" id="1759059"/>
    <lineage>
        <taxon>Bacteria</taxon>
        <taxon>Pseudomonadati</taxon>
        <taxon>Pseudomonadota</taxon>
        <taxon>Alphaproteobacteria</taxon>
        <taxon>Hyphomonadales</taxon>
        <taxon>Hyphomonadaceae</taxon>
        <taxon>Candidatus Viadribacter</taxon>
    </lineage>
</organism>
<dbReference type="PIRSF" id="PIRSF000190">
    <property type="entry name" value="Pyd_amn-ph_oxd"/>
    <property type="match status" value="1"/>
</dbReference>